<evidence type="ECO:0000313" key="1">
    <source>
        <dbReference type="EMBL" id="EQA36176.1"/>
    </source>
</evidence>
<reference evidence="1 2" key="1">
    <citation type="submission" date="2013-05" db="EMBL/GenBank/DDBJ databases">
        <authorList>
            <person name="Harkins D.M."/>
            <person name="Durkin A.S."/>
            <person name="Brinkac L.M."/>
            <person name="Haft D.H."/>
            <person name="Selengut J.D."/>
            <person name="Sanka R."/>
            <person name="DePew J."/>
            <person name="Purushe J."/>
            <person name="Hartskeerl R.A."/>
            <person name="Ahmed A."/>
            <person name="van der Linden H."/>
            <person name="Goris M.G.A."/>
            <person name="Vinetz J.M."/>
            <person name="Sutton G.G."/>
            <person name="Nierman W.C."/>
            <person name="Fouts D.E."/>
        </authorList>
    </citation>
    <scope>NUCLEOTIDE SEQUENCE [LARGE SCALE GENOMIC DNA]</scope>
    <source>
        <strain evidence="1 2">10</strain>
    </source>
</reference>
<dbReference type="EMBL" id="AHMM02000023">
    <property type="protein sequence ID" value="EQA36176.1"/>
    <property type="molecule type" value="Genomic_DNA"/>
</dbReference>
<accession>V6HA30</accession>
<gene>
    <name evidence="1" type="ORF">LEP1GSC047_3414</name>
</gene>
<organism evidence="1 2">
    <name type="scientific">Leptospira inadai serovar Lyme str. 10</name>
    <dbReference type="NCBI Taxonomy" id="1049790"/>
    <lineage>
        <taxon>Bacteria</taxon>
        <taxon>Pseudomonadati</taxon>
        <taxon>Spirochaetota</taxon>
        <taxon>Spirochaetia</taxon>
        <taxon>Leptospirales</taxon>
        <taxon>Leptospiraceae</taxon>
        <taxon>Leptospira</taxon>
    </lineage>
</organism>
<dbReference type="AlphaFoldDB" id="V6HA30"/>
<sequence>MLSIIYSYYTSKNFRPDRSINIRRIPKSKSTPNITYFYFINLLGLLTM</sequence>
<proteinExistence type="predicted"/>
<evidence type="ECO:0000313" key="2">
    <source>
        <dbReference type="Proteomes" id="UP000018719"/>
    </source>
</evidence>
<protein>
    <submittedName>
        <fullName evidence="1">Uncharacterized protein</fullName>
    </submittedName>
</protein>
<dbReference type="Proteomes" id="UP000018719">
    <property type="component" value="Unassembled WGS sequence"/>
</dbReference>
<comment type="caution">
    <text evidence="1">The sequence shown here is derived from an EMBL/GenBank/DDBJ whole genome shotgun (WGS) entry which is preliminary data.</text>
</comment>
<name>V6HA30_9LEPT</name>